<feature type="region of interest" description="Disordered" evidence="1">
    <location>
        <begin position="137"/>
        <end position="167"/>
    </location>
</feature>
<dbReference type="AlphaFoldDB" id="A0A511SY22"/>
<evidence type="ECO:0000256" key="1">
    <source>
        <dbReference type="SAM" id="MobiDB-lite"/>
    </source>
</evidence>
<gene>
    <name evidence="2" type="ORF">MFU01_18420</name>
</gene>
<dbReference type="STRING" id="1334629.MFUL124B02_39265"/>
<dbReference type="Proteomes" id="UP000321514">
    <property type="component" value="Unassembled WGS sequence"/>
</dbReference>
<sequence length="167" mass="17760">MRSPGPTSRMPGSGSELVRAGLLALGMALVLATVLRAGDAECPTRSAPERGFYVDSGVTSVRQGARSSKKSSRRWGAQFHITDLGGWDSGLHVGAGPVVSAASSVRTRTGLEPDLLALYRWGRERHHAFTRVTLRERRAPAAPTSSGEIADRPSIASRTLRGPPEFG</sequence>
<dbReference type="EMBL" id="BJXR01000017">
    <property type="protein sequence ID" value="GEN06805.1"/>
    <property type="molecule type" value="Genomic_DNA"/>
</dbReference>
<protein>
    <submittedName>
        <fullName evidence="2">Uncharacterized protein</fullName>
    </submittedName>
</protein>
<name>A0A511SY22_MYXFU</name>
<evidence type="ECO:0000313" key="3">
    <source>
        <dbReference type="Proteomes" id="UP000321514"/>
    </source>
</evidence>
<accession>A0A511SY22</accession>
<comment type="caution">
    <text evidence="2">The sequence shown here is derived from an EMBL/GenBank/DDBJ whole genome shotgun (WGS) entry which is preliminary data.</text>
</comment>
<reference evidence="2 3" key="1">
    <citation type="submission" date="2019-07" db="EMBL/GenBank/DDBJ databases">
        <title>Whole genome shotgun sequence of Myxococcus fulvus NBRC 100333.</title>
        <authorList>
            <person name="Hosoyama A."/>
            <person name="Uohara A."/>
            <person name="Ohji S."/>
            <person name="Ichikawa N."/>
        </authorList>
    </citation>
    <scope>NUCLEOTIDE SEQUENCE [LARGE SCALE GENOMIC DNA]</scope>
    <source>
        <strain evidence="2 3">NBRC 100333</strain>
    </source>
</reference>
<organism evidence="2 3">
    <name type="scientific">Myxococcus fulvus</name>
    <dbReference type="NCBI Taxonomy" id="33"/>
    <lineage>
        <taxon>Bacteria</taxon>
        <taxon>Pseudomonadati</taxon>
        <taxon>Myxococcota</taxon>
        <taxon>Myxococcia</taxon>
        <taxon>Myxococcales</taxon>
        <taxon>Cystobacterineae</taxon>
        <taxon>Myxococcaceae</taxon>
        <taxon>Myxococcus</taxon>
    </lineage>
</organism>
<evidence type="ECO:0000313" key="2">
    <source>
        <dbReference type="EMBL" id="GEN06805.1"/>
    </source>
</evidence>
<proteinExistence type="predicted"/>